<proteinExistence type="predicted"/>
<keyword evidence="4" id="KW-1185">Reference proteome</keyword>
<dbReference type="EMBL" id="ATAX01000012">
    <property type="protein sequence ID" value="EWM54546.1"/>
    <property type="molecule type" value="Genomic_DNA"/>
</dbReference>
<reference evidence="3 4" key="1">
    <citation type="journal article" date="2014" name="PLoS ONE">
        <title>Rumen cellulosomics: divergent fiber-degrading strategies revealed by comparative genome-wide analysis of six ruminococcal strains.</title>
        <authorList>
            <person name="Dassa B."/>
            <person name="Borovok I."/>
            <person name="Ruimy-Israeli V."/>
            <person name="Lamed R."/>
            <person name="Flint H.J."/>
            <person name="Duncan S.H."/>
            <person name="Henrissat B."/>
            <person name="Coutinho P."/>
            <person name="Morrison M."/>
            <person name="Mosoni P."/>
            <person name="Yeoman C.J."/>
            <person name="White B.A."/>
            <person name="Bayer E.A."/>
        </authorList>
    </citation>
    <scope>NUCLEOTIDE SEQUENCE [LARGE SCALE GENOMIC DNA]</scope>
    <source>
        <strain evidence="3 4">007c</strain>
    </source>
</reference>
<dbReference type="RefSeq" id="WP_051456502.1">
    <property type="nucleotide sequence ID" value="NZ_ATAX01000012.1"/>
</dbReference>
<organism evidence="3 4">
    <name type="scientific">Ruminococcus flavefaciens 007c</name>
    <dbReference type="NCBI Taxonomy" id="1341157"/>
    <lineage>
        <taxon>Bacteria</taxon>
        <taxon>Bacillati</taxon>
        <taxon>Bacillota</taxon>
        <taxon>Clostridia</taxon>
        <taxon>Eubacteriales</taxon>
        <taxon>Oscillospiraceae</taxon>
        <taxon>Ruminococcus</taxon>
    </lineage>
</organism>
<dbReference type="Gene3D" id="2.40.260.10">
    <property type="entry name" value="Sortase"/>
    <property type="match status" value="1"/>
</dbReference>
<feature type="region of interest" description="Disordered" evidence="1">
    <location>
        <begin position="50"/>
        <end position="77"/>
    </location>
</feature>
<protein>
    <recommendedName>
        <fullName evidence="5">Sortase</fullName>
    </recommendedName>
</protein>
<sequence length="264" mass="29675">MKKIIIIVSVLLLLSVGAYAGCRFGKDVYLPKKRTAEALDKQEKLFDRVRPDTEKASQAARERAEGKTAAMTENSTEAAESPIAECSEFCPDTVGWLDIPDTRLSYPIVQCSDNSFYLNHGLDRESDPFGLPFLDYRCKGDFSGYNSIIYAHNFENMDMFANVGLFRDREYFDSHSKGLLMTDKGSEEIEFFAYVSVPADSPVYNTVFITEKEKKAYAELLLHSAVCRTDISAEDLTDKRLILLSTCTFEYKDARGILAGYLCG</sequence>
<evidence type="ECO:0000313" key="4">
    <source>
        <dbReference type="Proteomes" id="UP000019365"/>
    </source>
</evidence>
<dbReference type="AlphaFoldDB" id="W7UH61"/>
<feature type="compositionally biased region" description="Basic and acidic residues" evidence="1">
    <location>
        <begin position="50"/>
        <end position="66"/>
    </location>
</feature>
<evidence type="ECO:0000313" key="3">
    <source>
        <dbReference type="EMBL" id="EWM54546.1"/>
    </source>
</evidence>
<evidence type="ECO:0000256" key="1">
    <source>
        <dbReference type="SAM" id="MobiDB-lite"/>
    </source>
</evidence>
<dbReference type="PATRIC" id="fig|1341157.4.peg.775"/>
<gene>
    <name evidence="3" type="ORF">RF007C_00270</name>
</gene>
<dbReference type="CDD" id="cd05826">
    <property type="entry name" value="Sortase_B"/>
    <property type="match status" value="1"/>
</dbReference>
<accession>W7UH61</accession>
<dbReference type="InterPro" id="IPR023365">
    <property type="entry name" value="Sortase_dom-sf"/>
</dbReference>
<feature type="signal peptide" evidence="2">
    <location>
        <begin position="1"/>
        <end position="20"/>
    </location>
</feature>
<name>W7UH61_RUMFL</name>
<evidence type="ECO:0000256" key="2">
    <source>
        <dbReference type="SAM" id="SignalP"/>
    </source>
</evidence>
<dbReference type="InterPro" id="IPR009835">
    <property type="entry name" value="SrtB"/>
</dbReference>
<comment type="caution">
    <text evidence="3">The sequence shown here is derived from an EMBL/GenBank/DDBJ whole genome shotgun (WGS) entry which is preliminary data.</text>
</comment>
<dbReference type="OrthoDB" id="9806013at2"/>
<dbReference type="eggNOG" id="COG4509">
    <property type="taxonomic scope" value="Bacteria"/>
</dbReference>
<feature type="chain" id="PRO_5038506022" description="Sortase" evidence="2">
    <location>
        <begin position="21"/>
        <end position="264"/>
    </location>
</feature>
<keyword evidence="2" id="KW-0732">Signal</keyword>
<dbReference type="Proteomes" id="UP000019365">
    <property type="component" value="Unassembled WGS sequence"/>
</dbReference>
<dbReference type="SUPFAM" id="SSF63817">
    <property type="entry name" value="Sortase"/>
    <property type="match status" value="1"/>
</dbReference>
<evidence type="ECO:0008006" key="5">
    <source>
        <dbReference type="Google" id="ProtNLM"/>
    </source>
</evidence>